<proteinExistence type="predicted"/>
<reference evidence="2 3" key="1">
    <citation type="submission" date="2018-10" db="EMBL/GenBank/DDBJ databases">
        <title>Genomic Encyclopedia of Archaeal and Bacterial Type Strains, Phase II (KMG-II): from individual species to whole genera.</title>
        <authorList>
            <person name="Goeker M."/>
        </authorList>
    </citation>
    <scope>NUCLEOTIDE SEQUENCE [LARGE SCALE GENOMIC DNA]</scope>
    <source>
        <strain evidence="2 3">DSM 45657</strain>
    </source>
</reference>
<keyword evidence="1" id="KW-0472">Membrane</keyword>
<evidence type="ECO:0000313" key="3">
    <source>
        <dbReference type="Proteomes" id="UP000282454"/>
    </source>
</evidence>
<keyword evidence="3" id="KW-1185">Reference proteome</keyword>
<keyword evidence="1" id="KW-1133">Transmembrane helix</keyword>
<evidence type="ECO:0000256" key="1">
    <source>
        <dbReference type="SAM" id="Phobius"/>
    </source>
</evidence>
<dbReference type="EMBL" id="RCDD01000001">
    <property type="protein sequence ID" value="RLK60778.1"/>
    <property type="molecule type" value="Genomic_DNA"/>
</dbReference>
<dbReference type="Proteomes" id="UP000282454">
    <property type="component" value="Unassembled WGS sequence"/>
</dbReference>
<evidence type="ECO:0000313" key="2">
    <source>
        <dbReference type="EMBL" id="RLK60778.1"/>
    </source>
</evidence>
<accession>A0A421B8Z7</accession>
<comment type="caution">
    <text evidence="2">The sequence shown here is derived from an EMBL/GenBank/DDBJ whole genome shotgun (WGS) entry which is preliminary data.</text>
</comment>
<name>A0A421B8Z7_9PSEU</name>
<feature type="transmembrane region" description="Helical" evidence="1">
    <location>
        <begin position="15"/>
        <end position="32"/>
    </location>
</feature>
<dbReference type="AlphaFoldDB" id="A0A421B8Z7"/>
<sequence length="48" mass="4955">MVVTVVLVELTSKTLLLGVAVGSGVAVAGLLGQRWRAEDLKNSEDGSD</sequence>
<keyword evidence="1" id="KW-0812">Transmembrane</keyword>
<protein>
    <submittedName>
        <fullName evidence="2">Uncharacterized protein</fullName>
    </submittedName>
</protein>
<organism evidence="2 3">
    <name type="scientific">Actinokineospora cianjurensis</name>
    <dbReference type="NCBI Taxonomy" id="585224"/>
    <lineage>
        <taxon>Bacteria</taxon>
        <taxon>Bacillati</taxon>
        <taxon>Actinomycetota</taxon>
        <taxon>Actinomycetes</taxon>
        <taxon>Pseudonocardiales</taxon>
        <taxon>Pseudonocardiaceae</taxon>
        <taxon>Actinokineospora</taxon>
    </lineage>
</organism>
<gene>
    <name evidence="2" type="ORF">CLV68_1291</name>
</gene>